<dbReference type="SUPFAM" id="SSF48452">
    <property type="entry name" value="TPR-like"/>
    <property type="match status" value="1"/>
</dbReference>
<evidence type="ECO:0000256" key="6">
    <source>
        <dbReference type="ARBA" id="ARBA00023049"/>
    </source>
</evidence>
<dbReference type="Pfam" id="PF01435">
    <property type="entry name" value="Peptidase_M48"/>
    <property type="match status" value="1"/>
</dbReference>
<dbReference type="PANTHER" id="PTHR22726">
    <property type="entry name" value="METALLOENDOPEPTIDASE OMA1"/>
    <property type="match status" value="1"/>
</dbReference>
<evidence type="ECO:0000256" key="1">
    <source>
        <dbReference type="ARBA" id="ARBA00001947"/>
    </source>
</evidence>
<keyword evidence="2 8" id="KW-0645">Protease</keyword>
<keyword evidence="6 8" id="KW-0482">Metalloprotease</keyword>
<accession>A0A1W1D8T1</accession>
<dbReference type="AlphaFoldDB" id="A0A1W1D8T1"/>
<dbReference type="InterPro" id="IPR001915">
    <property type="entry name" value="Peptidase_M48"/>
</dbReference>
<dbReference type="GO" id="GO:0004222">
    <property type="term" value="F:metalloendopeptidase activity"/>
    <property type="evidence" value="ECO:0007669"/>
    <property type="project" value="InterPro"/>
</dbReference>
<keyword evidence="5" id="KW-0862">Zinc</keyword>
<comment type="cofactor">
    <cofactor evidence="1">
        <name>Zn(2+)</name>
        <dbReference type="ChEBI" id="CHEBI:29105"/>
    </cofactor>
</comment>
<evidence type="ECO:0000256" key="3">
    <source>
        <dbReference type="ARBA" id="ARBA00022723"/>
    </source>
</evidence>
<dbReference type="InterPro" id="IPR011990">
    <property type="entry name" value="TPR-like_helical_dom_sf"/>
</dbReference>
<dbReference type="Gene3D" id="3.30.2010.10">
    <property type="entry name" value="Metalloproteases ('zincins'), catalytic domain"/>
    <property type="match status" value="1"/>
</dbReference>
<organism evidence="8">
    <name type="scientific">hydrothermal vent metagenome</name>
    <dbReference type="NCBI Taxonomy" id="652676"/>
    <lineage>
        <taxon>unclassified sequences</taxon>
        <taxon>metagenomes</taxon>
        <taxon>ecological metagenomes</taxon>
    </lineage>
</organism>
<dbReference type="GO" id="GO:0016020">
    <property type="term" value="C:membrane"/>
    <property type="evidence" value="ECO:0007669"/>
    <property type="project" value="TreeGrafter"/>
</dbReference>
<evidence type="ECO:0000256" key="5">
    <source>
        <dbReference type="ARBA" id="ARBA00022833"/>
    </source>
</evidence>
<gene>
    <name evidence="8" type="ORF">MNB_SUP05-4-1003</name>
</gene>
<dbReference type="EMBL" id="FPHR01000016">
    <property type="protein sequence ID" value="SFV77031.1"/>
    <property type="molecule type" value="Genomic_DNA"/>
</dbReference>
<dbReference type="GO" id="GO:0046872">
    <property type="term" value="F:metal ion binding"/>
    <property type="evidence" value="ECO:0007669"/>
    <property type="project" value="UniProtKB-KW"/>
</dbReference>
<evidence type="ECO:0000259" key="7">
    <source>
        <dbReference type="Pfam" id="PF01435"/>
    </source>
</evidence>
<evidence type="ECO:0000313" key="8">
    <source>
        <dbReference type="EMBL" id="SFV77031.1"/>
    </source>
</evidence>
<dbReference type="GO" id="GO:0051603">
    <property type="term" value="P:proteolysis involved in protein catabolic process"/>
    <property type="evidence" value="ECO:0007669"/>
    <property type="project" value="TreeGrafter"/>
</dbReference>
<sequence length="443" mass="50865">MIKRLLLMFFFGINANALEVPELQLTESLQEQKQGNEFLQIIWNTNRVVADVETQVYLKLLGIELTKYSENPNKHFGFFMLDDNSINAFAGSYGYIGVHTGMLLSSDSEAELAGVLSHEISHVTQNHLARFGEKTDKQTYIMVAGMLAAALVDNSNASQAIAASTVAGTAQQSINFTREHEWEADRIGTKMLEKSSFDPKGMAHFFEKLKDDVNAQEFLRSHPLSINRISDAMQRSSRLNGEYRDDSFEYTTIKARLYYHQYKRIKLEKEKDITLYMQAYEAFDGQKYTIAKSYIDQLLLLNVQDASYILAGRIYSKLDKLDQAQQYFLNTEMGESAVYYAVQAYLDNKQIQQGIRLLRPYLKQHNGIYQSHKLLSLLYVENAQLDRAHIHNAEALVLQGRLEKGISRYERAKVTTRSQDLFDVINVKIERLENLIDLYKKLP</sequence>
<evidence type="ECO:0000256" key="4">
    <source>
        <dbReference type="ARBA" id="ARBA00022801"/>
    </source>
</evidence>
<keyword evidence="4" id="KW-0378">Hydrolase</keyword>
<reference evidence="8" key="1">
    <citation type="submission" date="2016-10" db="EMBL/GenBank/DDBJ databases">
        <authorList>
            <person name="de Groot N.N."/>
        </authorList>
    </citation>
    <scope>NUCLEOTIDE SEQUENCE</scope>
</reference>
<feature type="domain" description="Peptidase M48" evidence="7">
    <location>
        <begin position="61"/>
        <end position="233"/>
    </location>
</feature>
<name>A0A1W1D8T1_9ZZZZ</name>
<protein>
    <submittedName>
        <fullName evidence="8">Exported zinc metalloprotease YfgC</fullName>
    </submittedName>
</protein>
<dbReference type="CDD" id="cd07324">
    <property type="entry name" value="M48C_Oma1-like"/>
    <property type="match status" value="1"/>
</dbReference>
<dbReference type="PANTHER" id="PTHR22726:SF1">
    <property type="entry name" value="METALLOENDOPEPTIDASE OMA1, MITOCHONDRIAL"/>
    <property type="match status" value="1"/>
</dbReference>
<proteinExistence type="predicted"/>
<keyword evidence="3" id="KW-0479">Metal-binding</keyword>
<dbReference type="InterPro" id="IPR051156">
    <property type="entry name" value="Mito/Outer_Membr_Metalloprot"/>
</dbReference>
<evidence type="ECO:0000256" key="2">
    <source>
        <dbReference type="ARBA" id="ARBA00022670"/>
    </source>
</evidence>